<protein>
    <submittedName>
        <fullName evidence="3">Uncharacterized protein</fullName>
    </submittedName>
</protein>
<sequence>MWLTLNMIWCTFSLISLLGLLRTGAPQNTTMDPVTDSTNSSTMPTSDETTSPPDDNPMCIDPQEKTPETMNGLHITEIADNFGSMWRDVSEFHPGFAGTCRREGSFSFIFALGGAAQVAGAQCPMIGEPYVPRFEKGPMVLNEPTGMIIVFGMDLQKLVDIGNSSWKTMDIMKNLPADKAKALVEKYEQGPWDPFFQIVWAPTAEQEEEFVSGSGCAVTEYKVNDTEALSKIFKKKIDQPTELWNLVCKFRPQCCTPGVRAWERGDCPVTKPTTMTTMPETSHLTMSSPNPTAPHPITQAPHATGKRIGQGMGFNVESLTILLSTIISGNLVHFLIPTFM</sequence>
<feature type="signal peptide" evidence="2">
    <location>
        <begin position="1"/>
        <end position="26"/>
    </location>
</feature>
<accession>A0A0K8SVC1</accession>
<organism evidence="3">
    <name type="scientific">Lygus hesperus</name>
    <name type="common">Western plant bug</name>
    <dbReference type="NCBI Taxonomy" id="30085"/>
    <lineage>
        <taxon>Eukaryota</taxon>
        <taxon>Metazoa</taxon>
        <taxon>Ecdysozoa</taxon>
        <taxon>Arthropoda</taxon>
        <taxon>Hexapoda</taxon>
        <taxon>Insecta</taxon>
        <taxon>Pterygota</taxon>
        <taxon>Neoptera</taxon>
        <taxon>Paraneoptera</taxon>
        <taxon>Hemiptera</taxon>
        <taxon>Heteroptera</taxon>
        <taxon>Panheteroptera</taxon>
        <taxon>Cimicomorpha</taxon>
        <taxon>Miridae</taxon>
        <taxon>Mirini</taxon>
        <taxon>Lygus</taxon>
    </lineage>
</organism>
<evidence type="ECO:0000256" key="1">
    <source>
        <dbReference type="SAM" id="MobiDB-lite"/>
    </source>
</evidence>
<feature type="region of interest" description="Disordered" evidence="1">
    <location>
        <begin position="28"/>
        <end position="58"/>
    </location>
</feature>
<proteinExistence type="predicted"/>
<keyword evidence="2" id="KW-0732">Signal</keyword>
<evidence type="ECO:0000313" key="3">
    <source>
        <dbReference type="EMBL" id="JAG57091.1"/>
    </source>
</evidence>
<name>A0A0K8SVC1_LYGHE</name>
<feature type="compositionally biased region" description="Polar residues" evidence="1">
    <location>
        <begin position="28"/>
        <end position="53"/>
    </location>
</feature>
<evidence type="ECO:0000256" key="2">
    <source>
        <dbReference type="SAM" id="SignalP"/>
    </source>
</evidence>
<dbReference type="EMBL" id="GBRD01008730">
    <property type="protein sequence ID" value="JAG57091.1"/>
    <property type="molecule type" value="Transcribed_RNA"/>
</dbReference>
<dbReference type="AlphaFoldDB" id="A0A0K8SVC1"/>
<feature type="chain" id="PRO_5005519633" evidence="2">
    <location>
        <begin position="27"/>
        <end position="340"/>
    </location>
</feature>
<reference evidence="3" key="1">
    <citation type="submission" date="2014-09" db="EMBL/GenBank/DDBJ databases">
        <authorList>
            <person name="Magalhaes I.L.F."/>
            <person name="Oliveira U."/>
            <person name="Santos F.R."/>
            <person name="Vidigal T.H.D.A."/>
            <person name="Brescovit A.D."/>
            <person name="Santos A.J."/>
        </authorList>
    </citation>
    <scope>NUCLEOTIDE SEQUENCE</scope>
</reference>